<dbReference type="Proteomes" id="UP000070092">
    <property type="component" value="Unassembled WGS sequence"/>
</dbReference>
<accession>A0A133KKL8</accession>
<dbReference type="EMBL" id="LRPO01000055">
    <property type="protein sequence ID" value="KWZ80034.1"/>
    <property type="molecule type" value="Genomic_DNA"/>
</dbReference>
<gene>
    <name evidence="1" type="ORF">HMPREF3196_02025</name>
</gene>
<comment type="caution">
    <text evidence="1">The sequence shown here is derived from an EMBL/GenBank/DDBJ whole genome shotgun (WGS) entry which is preliminary data.</text>
</comment>
<organism evidence="1 2">
    <name type="scientific">Bifidobacterium bifidum</name>
    <dbReference type="NCBI Taxonomy" id="1681"/>
    <lineage>
        <taxon>Bacteria</taxon>
        <taxon>Bacillati</taxon>
        <taxon>Actinomycetota</taxon>
        <taxon>Actinomycetes</taxon>
        <taxon>Bifidobacteriales</taxon>
        <taxon>Bifidobacteriaceae</taxon>
        <taxon>Bifidobacterium</taxon>
    </lineage>
</organism>
<sequence length="78" mass="8122">MLDALLRAEPAQLRVVDEHVPCGAHVVEQVLDVAADEHAGERVDGSHDHVVATADSENEAAAAQAAIRVGGDDDVCRG</sequence>
<protein>
    <submittedName>
        <fullName evidence="1">Uncharacterized protein</fullName>
    </submittedName>
</protein>
<evidence type="ECO:0000313" key="1">
    <source>
        <dbReference type="EMBL" id="KWZ80034.1"/>
    </source>
</evidence>
<evidence type="ECO:0000313" key="2">
    <source>
        <dbReference type="Proteomes" id="UP000070092"/>
    </source>
</evidence>
<proteinExistence type="predicted"/>
<dbReference type="AlphaFoldDB" id="A0A133KKL8"/>
<name>A0A133KKL8_BIFBI</name>
<reference evidence="1 2" key="1">
    <citation type="submission" date="2016-01" db="EMBL/GenBank/DDBJ databases">
        <authorList>
            <person name="Oliw E.H."/>
        </authorList>
    </citation>
    <scope>NUCLEOTIDE SEQUENCE [LARGE SCALE GENOMIC DNA]</scope>
    <source>
        <strain evidence="1 2">MJR8628B</strain>
    </source>
</reference>